<dbReference type="EMBL" id="CP144696">
    <property type="protein sequence ID" value="WVZ11233.1"/>
    <property type="molecule type" value="Genomic_DNA"/>
</dbReference>
<sequence length="101" mass="10751">MVGEVELGLVSADAYGGGVVGACGFFRGGEGAEPHANALAWVPYFRSPLAPRPSPDSSVGILAYPRTTLVCNDSVVLHLLTWLLHCSIKVNKNHDNAKNYN</sequence>
<evidence type="ECO:0000313" key="2">
    <source>
        <dbReference type="Proteomes" id="UP001374535"/>
    </source>
</evidence>
<protein>
    <submittedName>
        <fullName evidence="1">Uncharacterized protein</fullName>
    </submittedName>
</protein>
<evidence type="ECO:0000313" key="1">
    <source>
        <dbReference type="EMBL" id="WVZ11233.1"/>
    </source>
</evidence>
<name>A0AAQ3NLN0_VIGMU</name>
<accession>A0AAQ3NLN0</accession>
<dbReference type="Proteomes" id="UP001374535">
    <property type="component" value="Chromosome 5"/>
</dbReference>
<reference evidence="1 2" key="1">
    <citation type="journal article" date="2023" name="Life. Sci Alliance">
        <title>Evolutionary insights into 3D genome organization and epigenetic landscape of Vigna mungo.</title>
        <authorList>
            <person name="Junaid A."/>
            <person name="Singh B."/>
            <person name="Bhatia S."/>
        </authorList>
    </citation>
    <scope>NUCLEOTIDE SEQUENCE [LARGE SCALE GENOMIC DNA]</scope>
    <source>
        <strain evidence="1">Urdbean</strain>
    </source>
</reference>
<organism evidence="1 2">
    <name type="scientific">Vigna mungo</name>
    <name type="common">Black gram</name>
    <name type="synonym">Phaseolus mungo</name>
    <dbReference type="NCBI Taxonomy" id="3915"/>
    <lineage>
        <taxon>Eukaryota</taxon>
        <taxon>Viridiplantae</taxon>
        <taxon>Streptophyta</taxon>
        <taxon>Embryophyta</taxon>
        <taxon>Tracheophyta</taxon>
        <taxon>Spermatophyta</taxon>
        <taxon>Magnoliopsida</taxon>
        <taxon>eudicotyledons</taxon>
        <taxon>Gunneridae</taxon>
        <taxon>Pentapetalae</taxon>
        <taxon>rosids</taxon>
        <taxon>fabids</taxon>
        <taxon>Fabales</taxon>
        <taxon>Fabaceae</taxon>
        <taxon>Papilionoideae</taxon>
        <taxon>50 kb inversion clade</taxon>
        <taxon>NPAAA clade</taxon>
        <taxon>indigoferoid/millettioid clade</taxon>
        <taxon>Phaseoleae</taxon>
        <taxon>Vigna</taxon>
    </lineage>
</organism>
<dbReference type="AlphaFoldDB" id="A0AAQ3NLN0"/>
<proteinExistence type="predicted"/>
<keyword evidence="2" id="KW-1185">Reference proteome</keyword>
<gene>
    <name evidence="1" type="ORF">V8G54_015763</name>
</gene>